<sequence length="106" mass="12640">MYDFCNTWQFPLQWLAKNFIGCQSAYNTAFPPKWHNWKCVDFLVVASIRITVFVATRLPFSSHIMLEQNVPLENFEPNLCFSEFEKLILENQEFWSVPLQIRIQHP</sequence>
<name>A0A146LMD0_LYGHE</name>
<gene>
    <name evidence="1" type="ORF">g.61068</name>
</gene>
<protein>
    <submittedName>
        <fullName evidence="1">Uncharacterized protein</fullName>
    </submittedName>
</protein>
<dbReference type="EMBL" id="GDHC01010663">
    <property type="protein sequence ID" value="JAQ07966.1"/>
    <property type="molecule type" value="Transcribed_RNA"/>
</dbReference>
<accession>A0A146LMD0</accession>
<reference evidence="1" key="1">
    <citation type="journal article" date="2016" name="Gigascience">
        <title>De novo construction of an expanded transcriptome assembly for the western tarnished plant bug, Lygus hesperus.</title>
        <authorList>
            <person name="Tassone E.E."/>
            <person name="Geib S.M."/>
            <person name="Hall B."/>
            <person name="Fabrick J.A."/>
            <person name="Brent C.S."/>
            <person name="Hull J.J."/>
        </authorList>
    </citation>
    <scope>NUCLEOTIDE SEQUENCE</scope>
</reference>
<dbReference type="AlphaFoldDB" id="A0A146LMD0"/>
<proteinExistence type="predicted"/>
<feature type="non-terminal residue" evidence="1">
    <location>
        <position position="106"/>
    </location>
</feature>
<organism evidence="1">
    <name type="scientific">Lygus hesperus</name>
    <name type="common">Western plant bug</name>
    <dbReference type="NCBI Taxonomy" id="30085"/>
    <lineage>
        <taxon>Eukaryota</taxon>
        <taxon>Metazoa</taxon>
        <taxon>Ecdysozoa</taxon>
        <taxon>Arthropoda</taxon>
        <taxon>Hexapoda</taxon>
        <taxon>Insecta</taxon>
        <taxon>Pterygota</taxon>
        <taxon>Neoptera</taxon>
        <taxon>Paraneoptera</taxon>
        <taxon>Hemiptera</taxon>
        <taxon>Heteroptera</taxon>
        <taxon>Panheteroptera</taxon>
        <taxon>Cimicomorpha</taxon>
        <taxon>Miridae</taxon>
        <taxon>Mirini</taxon>
        <taxon>Lygus</taxon>
    </lineage>
</organism>
<evidence type="ECO:0000313" key="1">
    <source>
        <dbReference type="EMBL" id="JAQ07966.1"/>
    </source>
</evidence>